<sequence length="191" mass="20880">MNAFMVWAREERRKILKACPDMHNSNISKHSGRQSGKAMTAEAESSRSTSEQSRLSKIHMAAAPGLSVPAQAEAAPCHHGRPEAAHLRVQGICVKGRRAAGQRRCHAWQAAGAEESGRLATRRLPKSVEEEALPCHSGGPRRREFSAHPSSSWCLSCEKQPPPRTHRNLNNSLSSQQQQPAAGSKSPTLKR</sequence>
<dbReference type="GO" id="GO:0000978">
    <property type="term" value="F:RNA polymerase II cis-regulatory region sequence-specific DNA binding"/>
    <property type="evidence" value="ECO:0007669"/>
    <property type="project" value="TreeGrafter"/>
</dbReference>
<proteinExistence type="predicted"/>
<accession>A0A1I8FRE8</accession>
<dbReference type="Proteomes" id="UP000095280">
    <property type="component" value="Unplaced"/>
</dbReference>
<feature type="compositionally biased region" description="Low complexity" evidence="4">
    <location>
        <begin position="168"/>
        <end position="179"/>
    </location>
</feature>
<keyword evidence="6" id="KW-1185">Reference proteome</keyword>
<dbReference type="Gene3D" id="1.10.30.10">
    <property type="entry name" value="High mobility group box domain"/>
    <property type="match status" value="1"/>
</dbReference>
<feature type="compositionally biased region" description="Low complexity" evidence="4">
    <location>
        <begin position="40"/>
        <end position="55"/>
    </location>
</feature>
<protein>
    <submittedName>
        <fullName evidence="7">HMG box domain-containing protein</fullName>
    </submittedName>
</protein>
<dbReference type="GO" id="GO:0000981">
    <property type="term" value="F:DNA-binding transcription factor activity, RNA polymerase II-specific"/>
    <property type="evidence" value="ECO:0007669"/>
    <property type="project" value="TreeGrafter"/>
</dbReference>
<feature type="DNA-binding region" description="HMG box" evidence="3">
    <location>
        <begin position="1"/>
        <end position="34"/>
    </location>
</feature>
<keyword evidence="1 3" id="KW-0238">DNA-binding</keyword>
<dbReference type="PANTHER" id="PTHR45789:SF2">
    <property type="entry name" value="FI18025P1"/>
    <property type="match status" value="1"/>
</dbReference>
<keyword evidence="2 3" id="KW-0539">Nucleus</keyword>
<evidence type="ECO:0000313" key="6">
    <source>
        <dbReference type="Proteomes" id="UP000095280"/>
    </source>
</evidence>
<evidence type="ECO:0000256" key="1">
    <source>
        <dbReference type="ARBA" id="ARBA00023125"/>
    </source>
</evidence>
<feature type="region of interest" description="Disordered" evidence="4">
    <location>
        <begin position="112"/>
        <end position="191"/>
    </location>
</feature>
<evidence type="ECO:0000259" key="5">
    <source>
        <dbReference type="PROSITE" id="PS50118"/>
    </source>
</evidence>
<dbReference type="PANTHER" id="PTHR45789">
    <property type="entry name" value="FI18025P1"/>
    <property type="match status" value="1"/>
</dbReference>
<dbReference type="PROSITE" id="PS50118">
    <property type="entry name" value="HMG_BOX_2"/>
    <property type="match status" value="1"/>
</dbReference>
<dbReference type="InterPro" id="IPR051356">
    <property type="entry name" value="SOX/SOX-like_TF"/>
</dbReference>
<evidence type="ECO:0000256" key="4">
    <source>
        <dbReference type="SAM" id="MobiDB-lite"/>
    </source>
</evidence>
<dbReference type="Pfam" id="PF00505">
    <property type="entry name" value="HMG_box"/>
    <property type="match status" value="1"/>
</dbReference>
<dbReference type="WBParaSite" id="maker-unitig_43611-snap-gene-0.2-mRNA-1">
    <property type="protein sequence ID" value="maker-unitig_43611-snap-gene-0.2-mRNA-1"/>
    <property type="gene ID" value="maker-unitig_43611-snap-gene-0.2"/>
</dbReference>
<dbReference type="InterPro" id="IPR009071">
    <property type="entry name" value="HMG_box_dom"/>
</dbReference>
<evidence type="ECO:0000256" key="3">
    <source>
        <dbReference type="PROSITE-ProRule" id="PRU00267"/>
    </source>
</evidence>
<feature type="region of interest" description="Disordered" evidence="4">
    <location>
        <begin position="22"/>
        <end position="55"/>
    </location>
</feature>
<dbReference type="SUPFAM" id="SSF47095">
    <property type="entry name" value="HMG-box"/>
    <property type="match status" value="1"/>
</dbReference>
<dbReference type="GO" id="GO:0045165">
    <property type="term" value="P:cell fate commitment"/>
    <property type="evidence" value="ECO:0007669"/>
    <property type="project" value="TreeGrafter"/>
</dbReference>
<dbReference type="GO" id="GO:0005634">
    <property type="term" value="C:nucleus"/>
    <property type="evidence" value="ECO:0007669"/>
    <property type="project" value="UniProtKB-UniRule"/>
</dbReference>
<reference evidence="7" key="1">
    <citation type="submission" date="2016-11" db="UniProtKB">
        <authorList>
            <consortium name="WormBaseParasite"/>
        </authorList>
    </citation>
    <scope>IDENTIFICATION</scope>
</reference>
<evidence type="ECO:0000313" key="7">
    <source>
        <dbReference type="WBParaSite" id="maker-unitig_43611-snap-gene-0.2-mRNA-1"/>
    </source>
</evidence>
<evidence type="ECO:0000256" key="2">
    <source>
        <dbReference type="ARBA" id="ARBA00023242"/>
    </source>
</evidence>
<dbReference type="InterPro" id="IPR036910">
    <property type="entry name" value="HMG_box_dom_sf"/>
</dbReference>
<name>A0A1I8FRE8_9PLAT</name>
<dbReference type="AlphaFoldDB" id="A0A1I8FRE8"/>
<feature type="domain" description="HMG box" evidence="5">
    <location>
        <begin position="1"/>
        <end position="34"/>
    </location>
</feature>
<organism evidence="6 7">
    <name type="scientific">Macrostomum lignano</name>
    <dbReference type="NCBI Taxonomy" id="282301"/>
    <lineage>
        <taxon>Eukaryota</taxon>
        <taxon>Metazoa</taxon>
        <taxon>Spiralia</taxon>
        <taxon>Lophotrochozoa</taxon>
        <taxon>Platyhelminthes</taxon>
        <taxon>Rhabditophora</taxon>
        <taxon>Macrostomorpha</taxon>
        <taxon>Macrostomida</taxon>
        <taxon>Macrostomidae</taxon>
        <taxon>Macrostomum</taxon>
    </lineage>
</organism>